<protein>
    <submittedName>
        <fullName evidence="1">Uncharacterized protein</fullName>
    </submittedName>
</protein>
<reference evidence="1 2" key="1">
    <citation type="submission" date="2017-07" db="EMBL/GenBank/DDBJ databases">
        <title>A comparative genomics approach to explaining the enigmatic role of Gardnerella vaginalis in the vaginal microbiome.</title>
        <authorList>
            <person name="Vancuren S.J."/>
            <person name="Hill J.E."/>
        </authorList>
    </citation>
    <scope>NUCLEOTIDE SEQUENCE [LARGE SCALE GENOMIC DNA]</scope>
    <source>
        <strain evidence="1 2">WP023</strain>
    </source>
</reference>
<dbReference type="Proteomes" id="UP000258379">
    <property type="component" value="Unassembled WGS sequence"/>
</dbReference>
<dbReference type="EMBL" id="NNRU01000002">
    <property type="protein sequence ID" value="RFT29580.1"/>
    <property type="molecule type" value="Genomic_DNA"/>
</dbReference>
<sequence length="92" mass="10775">MILLIYTLLIYSLFITLFFANVLKVIFKADSFYTNGALRRCSASKRRDLSSFKTNQALYNNKVNIKHNINDNFKKIFANTLTHFFNKIARSE</sequence>
<name>A0A2I1KPZ1_GARVA</name>
<evidence type="ECO:0000313" key="1">
    <source>
        <dbReference type="EMBL" id="RFT29580.1"/>
    </source>
</evidence>
<gene>
    <name evidence="1" type="ORF">CG405_02235</name>
</gene>
<dbReference type="AlphaFoldDB" id="A0A2I1KPZ1"/>
<organism evidence="1 2">
    <name type="scientific">Gardnerella vaginalis</name>
    <dbReference type="NCBI Taxonomy" id="2702"/>
    <lineage>
        <taxon>Bacteria</taxon>
        <taxon>Bacillati</taxon>
        <taxon>Actinomycetota</taxon>
        <taxon>Actinomycetes</taxon>
        <taxon>Bifidobacteriales</taxon>
        <taxon>Bifidobacteriaceae</taxon>
        <taxon>Gardnerella</taxon>
    </lineage>
</organism>
<proteinExistence type="predicted"/>
<accession>A0A2I1KPZ1</accession>
<evidence type="ECO:0000313" key="2">
    <source>
        <dbReference type="Proteomes" id="UP000258379"/>
    </source>
</evidence>
<comment type="caution">
    <text evidence="1">The sequence shown here is derived from an EMBL/GenBank/DDBJ whole genome shotgun (WGS) entry which is preliminary data.</text>
</comment>